<name>A0A9W8SH39_9HYPO</name>
<evidence type="ECO:0000313" key="1">
    <source>
        <dbReference type="EMBL" id="KAJ4272099.1"/>
    </source>
</evidence>
<dbReference type="AlphaFoldDB" id="A0A9W8SH39"/>
<protein>
    <submittedName>
        <fullName evidence="1">Uncharacterized protein</fullName>
    </submittedName>
</protein>
<comment type="caution">
    <text evidence="1">The sequence shown here is derived from an EMBL/GenBank/DDBJ whole genome shotgun (WGS) entry which is preliminary data.</text>
</comment>
<dbReference type="EMBL" id="JAOQAZ010000001">
    <property type="protein sequence ID" value="KAJ4272099.1"/>
    <property type="molecule type" value="Genomic_DNA"/>
</dbReference>
<sequence length="167" mass="19766">MLLRKLERFPHLKRVLFVVHEEFKCIVPESPVAEWPYRLQLNFHDLSKHNDDANSRITWHFHRNELQYYPLQTEDMEQDDIDMIAAMSDGEEDDAVELNRKPTNDDWRRFKRRFVKAHGVIQRHETIEEEHDSSVEVAPVKAASGDDRVRNSLDLNGAETTIRLTLF</sequence>
<dbReference type="OrthoDB" id="4812806at2759"/>
<accession>A0A9W8SH39</accession>
<dbReference type="Proteomes" id="UP001152049">
    <property type="component" value="Unassembled WGS sequence"/>
</dbReference>
<gene>
    <name evidence="1" type="ORF">NW762_000809</name>
</gene>
<keyword evidence="2" id="KW-1185">Reference proteome</keyword>
<organism evidence="1 2">
    <name type="scientific">Fusarium torreyae</name>
    <dbReference type="NCBI Taxonomy" id="1237075"/>
    <lineage>
        <taxon>Eukaryota</taxon>
        <taxon>Fungi</taxon>
        <taxon>Dikarya</taxon>
        <taxon>Ascomycota</taxon>
        <taxon>Pezizomycotina</taxon>
        <taxon>Sordariomycetes</taxon>
        <taxon>Hypocreomycetidae</taxon>
        <taxon>Hypocreales</taxon>
        <taxon>Nectriaceae</taxon>
        <taxon>Fusarium</taxon>
    </lineage>
</organism>
<proteinExistence type="predicted"/>
<reference evidence="1" key="1">
    <citation type="submission" date="2022-09" db="EMBL/GenBank/DDBJ databases">
        <title>Fusarium specimens isolated from Avocado Roots.</title>
        <authorList>
            <person name="Stajich J."/>
            <person name="Roper C."/>
            <person name="Heimlech-Rivalta G."/>
        </authorList>
    </citation>
    <scope>NUCLEOTIDE SEQUENCE</scope>
    <source>
        <strain evidence="1">CF00136</strain>
    </source>
</reference>
<evidence type="ECO:0000313" key="2">
    <source>
        <dbReference type="Proteomes" id="UP001152049"/>
    </source>
</evidence>